<evidence type="ECO:0000313" key="3">
    <source>
        <dbReference type="EMBL" id="ROR40693.1"/>
    </source>
</evidence>
<dbReference type="InterPro" id="IPR002725">
    <property type="entry name" value="YgjP-like_metallopeptidase"/>
</dbReference>
<dbReference type="InterPro" id="IPR053136">
    <property type="entry name" value="UTP_pyrophosphatase-like"/>
</dbReference>
<reference evidence="2" key="3">
    <citation type="submission" date="2019-06" db="EMBL/GenBank/DDBJ databases">
        <title>A comparative analysis of the Nautiliaceae.</title>
        <authorList>
            <person name="Grosche A."/>
            <person name="Smedile F."/>
            <person name="Vetriani C."/>
        </authorList>
    </citation>
    <scope>NUCLEOTIDE SEQUENCE</scope>
    <source>
        <strain evidence="2">TB6</strain>
    </source>
</reference>
<proteinExistence type="predicted"/>
<dbReference type="PANTHER" id="PTHR30399">
    <property type="entry name" value="UNCHARACTERIZED PROTEIN YGJP"/>
    <property type="match status" value="1"/>
</dbReference>
<dbReference type="EMBL" id="CP027432">
    <property type="protein sequence ID" value="QCI28578.1"/>
    <property type="molecule type" value="Genomic_DNA"/>
</dbReference>
<dbReference type="Proteomes" id="UP000298805">
    <property type="component" value="Chromosome"/>
</dbReference>
<keyword evidence="5" id="KW-1185">Reference proteome</keyword>
<gene>
    <name evidence="2" type="ORF">C6V80_06260</name>
    <name evidence="3" type="ORF">EDC58_0172</name>
</gene>
<dbReference type="PANTHER" id="PTHR30399:SF1">
    <property type="entry name" value="UTP PYROPHOSPHATASE"/>
    <property type="match status" value="1"/>
</dbReference>
<feature type="domain" description="YgjP-like metallopeptidase" evidence="1">
    <location>
        <begin position="80"/>
        <end position="182"/>
    </location>
</feature>
<dbReference type="EMBL" id="RJVK01000001">
    <property type="protein sequence ID" value="ROR40693.1"/>
    <property type="molecule type" value="Genomic_DNA"/>
</dbReference>
<dbReference type="Proteomes" id="UP000272781">
    <property type="component" value="Unassembled WGS sequence"/>
</dbReference>
<dbReference type="Gene3D" id="3.30.2010.10">
    <property type="entry name" value="Metalloproteases ('zincins'), catalytic domain"/>
    <property type="match status" value="1"/>
</dbReference>
<evidence type="ECO:0000313" key="2">
    <source>
        <dbReference type="EMBL" id="QCI28578.1"/>
    </source>
</evidence>
<dbReference type="Pfam" id="PF01863">
    <property type="entry name" value="YgjP-like"/>
    <property type="match status" value="1"/>
</dbReference>
<evidence type="ECO:0000259" key="1">
    <source>
        <dbReference type="Pfam" id="PF01863"/>
    </source>
</evidence>
<evidence type="ECO:0000313" key="4">
    <source>
        <dbReference type="Proteomes" id="UP000272781"/>
    </source>
</evidence>
<protein>
    <submittedName>
        <fullName evidence="2">M48 family metallopeptidase</fullName>
    </submittedName>
</protein>
<sequence length="187" mass="22698">MDKIFFNGVEIKYKITKKPIKNVYLRVKEDHVEVSASHFVPKSFIEKFILKNAEHIIKKFENQKYYFLFGKKYLNNGIDVKELYKQKTPEIVLPFVYEYAKKMNLHPSKVSFRFNKSRWGSCSYKDSIIFNYYLAKLPVDIIEYIVVHELAHIKHKNHQKEFWSLMGEYIPDYKDRIKRLRKLEKEF</sequence>
<organism evidence="3 4">
    <name type="scientific">Caminibacter pacificus</name>
    <dbReference type="NCBI Taxonomy" id="1424653"/>
    <lineage>
        <taxon>Bacteria</taxon>
        <taxon>Pseudomonadati</taxon>
        <taxon>Campylobacterota</taxon>
        <taxon>Epsilonproteobacteria</taxon>
        <taxon>Nautiliales</taxon>
        <taxon>Nautiliaceae</taxon>
        <taxon>Caminibacter</taxon>
    </lineage>
</organism>
<dbReference type="AlphaFoldDB" id="A0AAJ4RDF8"/>
<dbReference type="CDD" id="cd07344">
    <property type="entry name" value="M48_yhfN_like"/>
    <property type="match status" value="1"/>
</dbReference>
<reference evidence="5" key="1">
    <citation type="submission" date="2018-03" db="EMBL/GenBank/DDBJ databases">
        <title>A comparative analysis of the Nautiliaceae.</title>
        <authorList>
            <person name="Grosche A."/>
            <person name="Smedile F."/>
            <person name="Vetriani C."/>
        </authorList>
    </citation>
    <scope>NUCLEOTIDE SEQUENCE [LARGE SCALE GENOMIC DNA]</scope>
    <source>
        <strain evidence="5">TB6</strain>
    </source>
</reference>
<reference evidence="3 4" key="2">
    <citation type="submission" date="2018-11" db="EMBL/GenBank/DDBJ databases">
        <title>Genomic Encyclopedia of Type Strains, Phase IV (KMG-IV): sequencing the most valuable type-strain genomes for metagenomic binning, comparative biology and taxonomic classification.</title>
        <authorList>
            <person name="Goeker M."/>
        </authorList>
    </citation>
    <scope>NUCLEOTIDE SEQUENCE [LARGE SCALE GENOMIC DNA]</scope>
    <source>
        <strain evidence="3 4">DSM 27783</strain>
    </source>
</reference>
<evidence type="ECO:0000313" key="5">
    <source>
        <dbReference type="Proteomes" id="UP000298805"/>
    </source>
</evidence>
<dbReference type="RefSeq" id="WP_123351608.1">
    <property type="nucleotide sequence ID" value="NZ_CP027432.2"/>
</dbReference>
<accession>A0AAJ4RDF8</accession>
<name>A0AAJ4RDF8_9BACT</name>